<dbReference type="InterPro" id="IPR044163">
    <property type="entry name" value="SARED1-like"/>
</dbReference>
<dbReference type="OrthoDB" id="419598at2759"/>
<dbReference type="PANTHER" id="PTHR14194:SF86">
    <property type="entry name" value="OS05G0110300 PROTEIN"/>
    <property type="match status" value="1"/>
</dbReference>
<feature type="domain" description="NAD(P)-binding" evidence="1">
    <location>
        <begin position="10"/>
        <end position="184"/>
    </location>
</feature>
<dbReference type="Gene3D" id="3.40.50.720">
    <property type="entry name" value="NAD(P)-binding Rossmann-like Domain"/>
    <property type="match status" value="1"/>
</dbReference>
<dbReference type="GO" id="GO:0016491">
    <property type="term" value="F:oxidoreductase activity"/>
    <property type="evidence" value="ECO:0007669"/>
    <property type="project" value="InterPro"/>
</dbReference>
<protein>
    <recommendedName>
        <fullName evidence="1">NAD(P)-binding domain-containing protein</fullName>
    </recommendedName>
</protein>
<organism evidence="2 3">
    <name type="scientific">Triparma retinervis</name>
    <dbReference type="NCBI Taxonomy" id="2557542"/>
    <lineage>
        <taxon>Eukaryota</taxon>
        <taxon>Sar</taxon>
        <taxon>Stramenopiles</taxon>
        <taxon>Ochrophyta</taxon>
        <taxon>Bolidophyceae</taxon>
        <taxon>Parmales</taxon>
        <taxon>Triparmaceae</taxon>
        <taxon>Triparma</taxon>
    </lineage>
</organism>
<evidence type="ECO:0000313" key="2">
    <source>
        <dbReference type="EMBL" id="GMH75630.1"/>
    </source>
</evidence>
<dbReference type="Proteomes" id="UP001165082">
    <property type="component" value="Unassembled WGS sequence"/>
</dbReference>
<sequence length="184" mass="19803">MALNKVLITGAGGKTGRLVFEQLNKIDGYDPIGMVRSTKKLKMLQKLGAGDDQVVMGDIFDPDALKGALEGCSVLIVVTSAVPVLLKRSLFKMMGKKLLGKKVGKPQFKWSTIDGFPEKVDFEGQLLQFKAAKAAGVEKVIVVSSMGGTQDDNFLNSIGKKEDGSEGDILKWKRKAEEDLVASG</sequence>
<accession>A0A9W7ATB4</accession>
<reference evidence="2" key="1">
    <citation type="submission" date="2022-07" db="EMBL/GenBank/DDBJ databases">
        <title>Genome analysis of Parmales, a sister group of diatoms, reveals the evolutionary specialization of diatoms from phago-mixotrophs to photoautotrophs.</title>
        <authorList>
            <person name="Ban H."/>
            <person name="Sato S."/>
            <person name="Yoshikawa S."/>
            <person name="Kazumasa Y."/>
            <person name="Nakamura Y."/>
            <person name="Ichinomiya M."/>
            <person name="Saitoh K."/>
            <person name="Sato N."/>
            <person name="Blanc-Mathieu R."/>
            <person name="Endo H."/>
            <person name="Kuwata A."/>
            <person name="Ogata H."/>
        </authorList>
    </citation>
    <scope>NUCLEOTIDE SEQUENCE</scope>
</reference>
<dbReference type="InterPro" id="IPR036291">
    <property type="entry name" value="NAD(P)-bd_dom_sf"/>
</dbReference>
<dbReference type="InterPro" id="IPR016040">
    <property type="entry name" value="NAD(P)-bd_dom"/>
</dbReference>
<dbReference type="Pfam" id="PF13460">
    <property type="entry name" value="NAD_binding_10"/>
    <property type="match status" value="1"/>
</dbReference>
<dbReference type="AlphaFoldDB" id="A0A9W7ATB4"/>
<dbReference type="PANTHER" id="PTHR14194">
    <property type="entry name" value="NITROGEN METABOLIC REGULATION PROTEIN NMR-RELATED"/>
    <property type="match status" value="1"/>
</dbReference>
<evidence type="ECO:0000259" key="1">
    <source>
        <dbReference type="Pfam" id="PF13460"/>
    </source>
</evidence>
<gene>
    <name evidence="2" type="ORF">TrRE_jg13406</name>
</gene>
<dbReference type="EMBL" id="BRXZ01001634">
    <property type="protein sequence ID" value="GMH75630.1"/>
    <property type="molecule type" value="Genomic_DNA"/>
</dbReference>
<name>A0A9W7ATB4_9STRA</name>
<evidence type="ECO:0000313" key="3">
    <source>
        <dbReference type="Proteomes" id="UP001165082"/>
    </source>
</evidence>
<comment type="caution">
    <text evidence="2">The sequence shown here is derived from an EMBL/GenBank/DDBJ whole genome shotgun (WGS) entry which is preliminary data.</text>
</comment>
<proteinExistence type="predicted"/>
<dbReference type="SUPFAM" id="SSF51735">
    <property type="entry name" value="NAD(P)-binding Rossmann-fold domains"/>
    <property type="match status" value="1"/>
</dbReference>
<keyword evidence="3" id="KW-1185">Reference proteome</keyword>
<feature type="non-terminal residue" evidence="2">
    <location>
        <position position="184"/>
    </location>
</feature>